<gene>
    <name evidence="1" type="ORF">LCGC14_2586920</name>
</gene>
<feature type="non-terminal residue" evidence="1">
    <location>
        <position position="142"/>
    </location>
</feature>
<dbReference type="InterPro" id="IPR029063">
    <property type="entry name" value="SAM-dependent_MTases_sf"/>
</dbReference>
<proteinExistence type="predicted"/>
<dbReference type="AlphaFoldDB" id="A0A0F9ACQ5"/>
<sequence>MNEVENLVWILPDSRPEHYPGSWPLEFEEKLLTLYGFDYHVDLKEDVVQLFSGGVQHGFKVDLKEDSHPDYHGDAHALPEEWTNRWKMCILDPPYTSNWSRVLYGVSEILHSKYIAEAVRIVKPRGFIACYHWAMTPTPDNC</sequence>
<dbReference type="EMBL" id="LAZR01043326">
    <property type="protein sequence ID" value="KKL07349.1"/>
    <property type="molecule type" value="Genomic_DNA"/>
</dbReference>
<dbReference type="SUPFAM" id="SSF53335">
    <property type="entry name" value="S-adenosyl-L-methionine-dependent methyltransferases"/>
    <property type="match status" value="1"/>
</dbReference>
<accession>A0A0F9ACQ5</accession>
<comment type="caution">
    <text evidence="1">The sequence shown here is derived from an EMBL/GenBank/DDBJ whole genome shotgun (WGS) entry which is preliminary data.</text>
</comment>
<name>A0A0F9ACQ5_9ZZZZ</name>
<evidence type="ECO:0008006" key="2">
    <source>
        <dbReference type="Google" id="ProtNLM"/>
    </source>
</evidence>
<protein>
    <recommendedName>
        <fullName evidence="2">DNA methylase N-4/N-6 domain-containing protein</fullName>
    </recommendedName>
</protein>
<evidence type="ECO:0000313" key="1">
    <source>
        <dbReference type="EMBL" id="KKL07349.1"/>
    </source>
</evidence>
<reference evidence="1" key="1">
    <citation type="journal article" date="2015" name="Nature">
        <title>Complex archaea that bridge the gap between prokaryotes and eukaryotes.</title>
        <authorList>
            <person name="Spang A."/>
            <person name="Saw J.H."/>
            <person name="Jorgensen S.L."/>
            <person name="Zaremba-Niedzwiedzka K."/>
            <person name="Martijn J."/>
            <person name="Lind A.E."/>
            <person name="van Eijk R."/>
            <person name="Schleper C."/>
            <person name="Guy L."/>
            <person name="Ettema T.J."/>
        </authorList>
    </citation>
    <scope>NUCLEOTIDE SEQUENCE</scope>
</reference>
<organism evidence="1">
    <name type="scientific">marine sediment metagenome</name>
    <dbReference type="NCBI Taxonomy" id="412755"/>
    <lineage>
        <taxon>unclassified sequences</taxon>
        <taxon>metagenomes</taxon>
        <taxon>ecological metagenomes</taxon>
    </lineage>
</organism>